<dbReference type="Pfam" id="PF13360">
    <property type="entry name" value="PQQ_2"/>
    <property type="match status" value="1"/>
</dbReference>
<dbReference type="Gene3D" id="2.130.10.10">
    <property type="entry name" value="YVTN repeat-like/Quinoprotein amine dehydrogenase"/>
    <property type="match status" value="2"/>
</dbReference>
<proteinExistence type="predicted"/>
<comment type="caution">
    <text evidence="3">The sequence shown here is derived from an EMBL/GenBank/DDBJ whole genome shotgun (WGS) entry which is preliminary data.</text>
</comment>
<reference evidence="3 4" key="1">
    <citation type="submission" date="2018-05" db="EMBL/GenBank/DDBJ databases">
        <title>Isolation and characterization of genus Methanoculleus species and their viruses from deep sea marine sediment offshore southwestern Taiwan.</title>
        <authorList>
            <person name="Wei W.-H."/>
            <person name="Chen W.-C."/>
            <person name="Lai M.-C."/>
            <person name="Chen S.-C."/>
        </authorList>
    </citation>
    <scope>NUCLEOTIDE SEQUENCE [LARGE SCALE GENOMIC DNA]</scope>
    <source>
        <strain evidence="3 4">CWC-02</strain>
    </source>
</reference>
<dbReference type="InterPro" id="IPR001680">
    <property type="entry name" value="WD40_rpt"/>
</dbReference>
<dbReference type="InterPro" id="IPR018391">
    <property type="entry name" value="PQQ_b-propeller_rpt"/>
</dbReference>
<dbReference type="InterPro" id="IPR015943">
    <property type="entry name" value="WD40/YVTN_repeat-like_dom_sf"/>
</dbReference>
<keyword evidence="4" id="KW-1185">Reference proteome</keyword>
<dbReference type="AlphaFoldDB" id="A0ABD4THU9"/>
<evidence type="ECO:0000313" key="4">
    <source>
        <dbReference type="Proteomes" id="UP001523230"/>
    </source>
</evidence>
<evidence type="ECO:0000259" key="2">
    <source>
        <dbReference type="Pfam" id="PF13360"/>
    </source>
</evidence>
<feature type="compositionally biased region" description="Low complexity" evidence="1">
    <location>
        <begin position="1"/>
        <end position="12"/>
    </location>
</feature>
<sequence>MSSGEVTSSSSTARRRADPALVHATRRDNEIRRSRAGRIRTPLLLFCCFSALLCGFASAGEDGYTPLWGLGANDAVGSVAVTHDGSTIVAGAGSTVYLLDQQGNVLWRTVVGSRVQGVGISPEGSRIGVAADKLYLFDREGDLLWAEKTTFVYRSVALSSNGMYVAAGCDNGAVFIFDRDKKQLWDYDMGTDSYGIAISENGRKIAIGCDNQGVYYLNSREGESWSYGTGKLVKGIALTPDGRFVAAGSYDRCVYLSTGEGEHLWKYPTEDAVLATALSNEANEVFAASGRTIYVLGRTGAVLQKIALGCRVESLAATPDGSFLVVGGGEGDQSIRLYTDDASLIESRNPTEVEIDETGLLDDTTAGVTVSPTPVDGGTDPVAATNARARAEEVPIASRVLGWVENILALLFEPQEDFLA</sequence>
<dbReference type="SMART" id="SM00320">
    <property type="entry name" value="WD40"/>
    <property type="match status" value="5"/>
</dbReference>
<dbReference type="PANTHER" id="PTHR19879">
    <property type="entry name" value="TRANSCRIPTION INITIATION FACTOR TFIID"/>
    <property type="match status" value="1"/>
</dbReference>
<dbReference type="SUPFAM" id="SSF50969">
    <property type="entry name" value="YVTN repeat-like/Quinoprotein amine dehydrogenase"/>
    <property type="match status" value="1"/>
</dbReference>
<feature type="region of interest" description="Disordered" evidence="1">
    <location>
        <begin position="1"/>
        <end position="21"/>
    </location>
</feature>
<evidence type="ECO:0000313" key="3">
    <source>
        <dbReference type="EMBL" id="MCM2466982.1"/>
    </source>
</evidence>
<accession>A0ABD4THU9</accession>
<dbReference type="EMBL" id="QFDM01000003">
    <property type="protein sequence ID" value="MCM2466982.1"/>
    <property type="molecule type" value="Genomic_DNA"/>
</dbReference>
<dbReference type="PANTHER" id="PTHR19879:SF9">
    <property type="entry name" value="TRANSCRIPTION INITIATION FACTOR TFIID SUBUNIT 5"/>
    <property type="match status" value="1"/>
</dbReference>
<dbReference type="RefSeq" id="WP_284738490.1">
    <property type="nucleotide sequence ID" value="NZ_QFDM01000003.1"/>
</dbReference>
<organism evidence="3 4">
    <name type="scientific">Methanoculleus oceani</name>
    <dbReference type="NCBI Taxonomy" id="2184756"/>
    <lineage>
        <taxon>Archaea</taxon>
        <taxon>Methanobacteriati</taxon>
        <taxon>Methanobacteriota</taxon>
        <taxon>Stenosarchaea group</taxon>
        <taxon>Methanomicrobia</taxon>
        <taxon>Methanomicrobiales</taxon>
        <taxon>Methanomicrobiaceae</taxon>
        <taxon>Methanoculleus</taxon>
    </lineage>
</organism>
<dbReference type="InterPro" id="IPR011044">
    <property type="entry name" value="Quino_amine_DH_bsu"/>
</dbReference>
<dbReference type="SMART" id="SM00564">
    <property type="entry name" value="PQQ"/>
    <property type="match status" value="4"/>
</dbReference>
<gene>
    <name evidence="3" type="ORF">DIC75_11825</name>
</gene>
<protein>
    <recommendedName>
        <fullName evidence="2">Pyrrolo-quinoline quinone repeat domain-containing protein</fullName>
    </recommendedName>
</protein>
<dbReference type="Proteomes" id="UP001523230">
    <property type="component" value="Unassembled WGS sequence"/>
</dbReference>
<feature type="domain" description="Pyrrolo-quinoline quinone repeat" evidence="2">
    <location>
        <begin position="67"/>
        <end position="199"/>
    </location>
</feature>
<evidence type="ECO:0000256" key="1">
    <source>
        <dbReference type="SAM" id="MobiDB-lite"/>
    </source>
</evidence>
<name>A0ABD4THU9_9EURY</name>
<dbReference type="InterPro" id="IPR002372">
    <property type="entry name" value="PQQ_rpt_dom"/>
</dbReference>
<dbReference type="Pfam" id="PF00400">
    <property type="entry name" value="WD40"/>
    <property type="match status" value="2"/>
</dbReference>